<dbReference type="EMBL" id="QYBA01000230">
    <property type="protein sequence ID" value="TKY91265.1"/>
    <property type="molecule type" value="Genomic_DNA"/>
</dbReference>
<reference evidence="1" key="1">
    <citation type="submission" date="2018-09" db="EMBL/GenBank/DDBJ databases">
        <title>A genomic encyclopedia of anaerobic methanotrophic archaea.</title>
        <authorList>
            <person name="Skennerton C.T."/>
            <person name="Chadwick G.L."/>
            <person name="Laso-Perez R."/>
            <person name="Leu A.O."/>
            <person name="Speth D.R."/>
            <person name="Yu H."/>
            <person name="Morgan-Lang C."/>
            <person name="Hatzenpichler R."/>
            <person name="Goudeau D."/>
            <person name="Malmstrom R."/>
            <person name="Woyke T."/>
            <person name="Hallam S."/>
            <person name="Tyson G.W."/>
            <person name="Wegener G."/>
            <person name="Boetius A."/>
            <person name="Orphan V.J."/>
        </authorList>
    </citation>
    <scope>NUCLEOTIDE SEQUENCE</scope>
    <source>
        <strain evidence="1">CONS3730D10UFb2</strain>
    </source>
</reference>
<evidence type="ECO:0000313" key="2">
    <source>
        <dbReference type="Proteomes" id="UP000315423"/>
    </source>
</evidence>
<proteinExistence type="predicted"/>
<sequence>MTSVTIEQYIEVIYSLENEKGVAHTTDIAAELNIKPPSVTEMLHKLHEMDLIIYEQYHGAKLSNSGKIMAQELMIKHKTLADFFMIIGVDEETADSDACQIEHHVSSKTLKQLNQFIRFVKDGPCDPLWLEHFDYFDKTGDRKNCIYQQK</sequence>
<accession>A0AC61S9R9</accession>
<comment type="caution">
    <text evidence="1">The sequence shown here is derived from an EMBL/GenBank/DDBJ whole genome shotgun (WGS) entry which is preliminary data.</text>
</comment>
<dbReference type="Proteomes" id="UP000315423">
    <property type="component" value="Unassembled WGS sequence"/>
</dbReference>
<protein>
    <submittedName>
        <fullName evidence="1">Metal-dependent transcriptional regulator</fullName>
    </submittedName>
</protein>
<gene>
    <name evidence="1" type="ORF">C5S46_06750</name>
</gene>
<evidence type="ECO:0000313" key="1">
    <source>
        <dbReference type="EMBL" id="TKY91265.1"/>
    </source>
</evidence>
<organism evidence="1 2">
    <name type="scientific">Candidatus Methanomarinus sp</name>
    <dbReference type="NCBI Taxonomy" id="3386244"/>
    <lineage>
        <taxon>Archaea</taxon>
        <taxon>Methanobacteriati</taxon>
        <taxon>Methanobacteriota</taxon>
        <taxon>Stenosarchaea group</taxon>
        <taxon>Methanomicrobia</taxon>
        <taxon>Methanosarcinales</taxon>
        <taxon>ANME-2 cluster</taxon>
        <taxon>Candidatus Methanocomedenaceae</taxon>
        <taxon>Candidatus Methanomarinus</taxon>
    </lineage>
</organism>
<name>A0AC61S9R9_9EURY</name>